<keyword evidence="5" id="KW-1185">Reference proteome</keyword>
<dbReference type="GO" id="GO:0019867">
    <property type="term" value="C:outer membrane"/>
    <property type="evidence" value="ECO:0007669"/>
    <property type="project" value="InterPro"/>
</dbReference>
<evidence type="ECO:0000259" key="3">
    <source>
        <dbReference type="Pfam" id="PF13505"/>
    </source>
</evidence>
<protein>
    <recommendedName>
        <fullName evidence="3">Outer membrane protein beta-barrel domain-containing protein</fullName>
    </recommendedName>
</protein>
<dbReference type="EMBL" id="BNCJ01000002">
    <property type="protein sequence ID" value="GHF42971.1"/>
    <property type="molecule type" value="Genomic_DNA"/>
</dbReference>
<gene>
    <name evidence="4" type="ORF">GCM10017056_13490</name>
</gene>
<organism evidence="4 5">
    <name type="scientific">Seohaeicola zhoushanensis</name>
    <dbReference type="NCBI Taxonomy" id="1569283"/>
    <lineage>
        <taxon>Bacteria</taxon>
        <taxon>Pseudomonadati</taxon>
        <taxon>Pseudomonadota</taxon>
        <taxon>Alphaproteobacteria</taxon>
        <taxon>Rhodobacterales</taxon>
        <taxon>Roseobacteraceae</taxon>
        <taxon>Seohaeicola</taxon>
    </lineage>
</organism>
<comment type="caution">
    <text evidence="4">The sequence shown here is derived from an EMBL/GenBank/DDBJ whole genome shotgun (WGS) entry which is preliminary data.</text>
</comment>
<dbReference type="Proteomes" id="UP000626220">
    <property type="component" value="Unassembled WGS sequence"/>
</dbReference>
<dbReference type="RefSeq" id="WP_189679261.1">
    <property type="nucleotide sequence ID" value="NZ_BNCJ01000002.1"/>
</dbReference>
<reference evidence="4" key="2">
    <citation type="submission" date="2020-09" db="EMBL/GenBank/DDBJ databases">
        <authorList>
            <person name="Sun Q."/>
            <person name="Kim S."/>
        </authorList>
    </citation>
    <scope>NUCLEOTIDE SEQUENCE</scope>
    <source>
        <strain evidence="4">KCTC 42650</strain>
    </source>
</reference>
<feature type="chain" id="PRO_5035289903" description="Outer membrane protein beta-barrel domain-containing protein" evidence="2">
    <location>
        <begin position="21"/>
        <end position="205"/>
    </location>
</feature>
<keyword evidence="1 2" id="KW-0732">Signal</keyword>
<proteinExistence type="predicted"/>
<evidence type="ECO:0000256" key="2">
    <source>
        <dbReference type="SAM" id="SignalP"/>
    </source>
</evidence>
<name>A0A8J3GW75_9RHOB</name>
<evidence type="ECO:0000256" key="1">
    <source>
        <dbReference type="ARBA" id="ARBA00022729"/>
    </source>
</evidence>
<reference evidence="4" key="1">
    <citation type="journal article" date="2014" name="Int. J. Syst. Evol. Microbiol.">
        <title>Complete genome sequence of Corynebacterium casei LMG S-19264T (=DSM 44701T), isolated from a smear-ripened cheese.</title>
        <authorList>
            <consortium name="US DOE Joint Genome Institute (JGI-PGF)"/>
            <person name="Walter F."/>
            <person name="Albersmeier A."/>
            <person name="Kalinowski J."/>
            <person name="Ruckert C."/>
        </authorList>
    </citation>
    <scope>NUCLEOTIDE SEQUENCE</scope>
    <source>
        <strain evidence="4">KCTC 42650</strain>
    </source>
</reference>
<dbReference type="InterPro" id="IPR027385">
    <property type="entry name" value="Beta-barrel_OMP"/>
</dbReference>
<accession>A0A8J3GW75</accession>
<evidence type="ECO:0000313" key="5">
    <source>
        <dbReference type="Proteomes" id="UP000626220"/>
    </source>
</evidence>
<dbReference type="InterPro" id="IPR006315">
    <property type="entry name" value="OM_autotransptr_brl_dom"/>
</dbReference>
<sequence length="205" mass="21663">MFRTLALVLAGTTAASTAFAGSPATPIVEPVVVAPAPVQVGSFWEGGYVGAQLGYTFGKFDLGGSFDENSVIGGLTAGYLFNLGNGWYMGPEFQYDWADVTVTDPGTGNTATFDNMARLKLIGGKEMGNGLLYGSLGYAYGDFSGVGTFFDGSANSYVVGVGYDWRVADNWTVGAEYMFHSFDDVGNGGGDVDFNTVHLKATYRF</sequence>
<dbReference type="InterPro" id="IPR011250">
    <property type="entry name" value="OMP/PagP_B-barrel"/>
</dbReference>
<feature type="domain" description="Outer membrane protein beta-barrel" evidence="3">
    <location>
        <begin position="32"/>
        <end position="205"/>
    </location>
</feature>
<feature type="signal peptide" evidence="2">
    <location>
        <begin position="1"/>
        <end position="20"/>
    </location>
</feature>
<dbReference type="AlphaFoldDB" id="A0A8J3GW75"/>
<dbReference type="Pfam" id="PF13505">
    <property type="entry name" value="OMP_b-brl"/>
    <property type="match status" value="1"/>
</dbReference>
<dbReference type="NCBIfam" id="TIGR01414">
    <property type="entry name" value="autotrans_barl"/>
    <property type="match status" value="1"/>
</dbReference>
<evidence type="ECO:0000313" key="4">
    <source>
        <dbReference type="EMBL" id="GHF42971.1"/>
    </source>
</evidence>
<dbReference type="SUPFAM" id="SSF56925">
    <property type="entry name" value="OMPA-like"/>
    <property type="match status" value="1"/>
</dbReference>
<dbReference type="Gene3D" id="2.40.160.20">
    <property type="match status" value="1"/>
</dbReference>